<dbReference type="InterPro" id="IPR001173">
    <property type="entry name" value="Glyco_trans_2-like"/>
</dbReference>
<feature type="domain" description="Glycosyltransferase 2-like" evidence="1">
    <location>
        <begin position="11"/>
        <end position="120"/>
    </location>
</feature>
<sequence length="290" mass="32375">MVVEPDHLADIIIPTHSHASLLEVTLETAVAQTISDIGIVVVGDGVGDDTRAVVASAMEKDHRIRFHDLPKGPRTGEAHRHHIVLASSARFVTYLCDDDLLFPDHVERVAAQLGRYDVTMPPNTEVLPGGLVRSSSYTLESGRGRRLQLAGQSLFGLSGLSHTVDAYRRLPEGWSETPEGYYTDQYMILKFLRQPWCRIGRIDEPTTMQFQSVARRGVPMEERRSEMDRSYQWAREQDGWNQFRRLAAGSRRRHRVRTQPVGRLAAALMPAALSQALSGRRSIPSAGRAG</sequence>
<protein>
    <submittedName>
        <fullName evidence="2">Unannotated protein</fullName>
    </submittedName>
</protein>
<dbReference type="EMBL" id="CAEMXZ010000169">
    <property type="protein sequence ID" value="CAB4324555.1"/>
    <property type="molecule type" value="Genomic_DNA"/>
</dbReference>
<dbReference type="SUPFAM" id="SSF53448">
    <property type="entry name" value="Nucleotide-diphospho-sugar transferases"/>
    <property type="match status" value="1"/>
</dbReference>
<dbReference type="InterPro" id="IPR029044">
    <property type="entry name" value="Nucleotide-diphossugar_trans"/>
</dbReference>
<gene>
    <name evidence="2" type="ORF">UFOPK1392_02330</name>
</gene>
<evidence type="ECO:0000313" key="2">
    <source>
        <dbReference type="EMBL" id="CAB4324555.1"/>
    </source>
</evidence>
<name>A0A6J5YGH9_9ZZZZ</name>
<evidence type="ECO:0000259" key="1">
    <source>
        <dbReference type="Pfam" id="PF00535"/>
    </source>
</evidence>
<reference evidence="2" key="1">
    <citation type="submission" date="2020-05" db="EMBL/GenBank/DDBJ databases">
        <authorList>
            <person name="Chiriac C."/>
            <person name="Salcher M."/>
            <person name="Ghai R."/>
            <person name="Kavagutti S V."/>
        </authorList>
    </citation>
    <scope>NUCLEOTIDE SEQUENCE</scope>
</reference>
<accession>A0A6J5YGH9</accession>
<proteinExistence type="predicted"/>
<dbReference type="CDD" id="cd00761">
    <property type="entry name" value="Glyco_tranf_GTA_type"/>
    <property type="match status" value="1"/>
</dbReference>
<organism evidence="2">
    <name type="scientific">freshwater metagenome</name>
    <dbReference type="NCBI Taxonomy" id="449393"/>
    <lineage>
        <taxon>unclassified sequences</taxon>
        <taxon>metagenomes</taxon>
        <taxon>ecological metagenomes</taxon>
    </lineage>
</organism>
<dbReference type="AlphaFoldDB" id="A0A6J5YGH9"/>
<dbReference type="Pfam" id="PF00535">
    <property type="entry name" value="Glycos_transf_2"/>
    <property type="match status" value="1"/>
</dbReference>
<dbReference type="Gene3D" id="3.90.550.10">
    <property type="entry name" value="Spore Coat Polysaccharide Biosynthesis Protein SpsA, Chain A"/>
    <property type="match status" value="1"/>
</dbReference>